<gene>
    <name evidence="12" type="ORF">DVK44_04310</name>
</gene>
<reference evidence="13" key="1">
    <citation type="submission" date="2018-07" db="EMBL/GenBank/DDBJ databases">
        <authorList>
            <person name="Zhao J."/>
        </authorList>
    </citation>
    <scope>NUCLEOTIDE SEQUENCE [LARGE SCALE GENOMIC DNA]</scope>
    <source>
        <strain evidence="13">GSSD-12</strain>
    </source>
</reference>
<dbReference type="EMBL" id="CP031194">
    <property type="protein sequence ID" value="AXG77039.1"/>
    <property type="molecule type" value="Genomic_DNA"/>
</dbReference>
<dbReference type="OrthoDB" id="3544424at2"/>
<keyword evidence="9" id="KW-0812">Transmembrane</keyword>
<feature type="chain" id="PRO_5016938605" evidence="10">
    <location>
        <begin position="29"/>
        <end position="287"/>
    </location>
</feature>
<organism evidence="12 13">
    <name type="scientific">Streptomyces paludis</name>
    <dbReference type="NCBI Taxonomy" id="2282738"/>
    <lineage>
        <taxon>Bacteria</taxon>
        <taxon>Bacillati</taxon>
        <taxon>Actinomycetota</taxon>
        <taxon>Actinomycetes</taxon>
        <taxon>Kitasatosporales</taxon>
        <taxon>Streptomycetaceae</taxon>
        <taxon>Streptomyces</taxon>
    </lineage>
</organism>
<keyword evidence="13" id="KW-1185">Reference proteome</keyword>
<dbReference type="PROSITE" id="PS51884">
    <property type="entry name" value="CHAPLIN"/>
    <property type="match status" value="2"/>
</dbReference>
<feature type="compositionally biased region" description="Gly residues" evidence="8">
    <location>
        <begin position="89"/>
        <end position="101"/>
    </location>
</feature>
<evidence type="ECO:0000313" key="12">
    <source>
        <dbReference type="EMBL" id="AXG77039.1"/>
    </source>
</evidence>
<feature type="transmembrane region" description="Helical" evidence="9">
    <location>
        <begin position="259"/>
        <end position="280"/>
    </location>
</feature>
<sequence>MRQVTRKSLVTVAAAGGVLALGGGYAQADAGAGSTTANSPGVLSGNNVQVPVHVPVNVCGNTIDVVGVLNPAFGNNCANVSGHPAKQQSGGGHGDAYGGGAHTTTPSHGGPHGGTRPGGPHEGGSHPGATHTVPAGGSHAGGGAHAGNTTANSPGVGSGNSVEVPIDIPVNVCGNSIDIIGLLNPVFGNGCANVETPVVTPPVGPEHPVTPGRPGQPTEVRAVPPAPEQVSTPSTPNTPETHSVAKPGEEKEVLASTGAGGLGIAIPAGAGLLLAGSILYRRARAAA</sequence>
<feature type="signal peptide" evidence="10">
    <location>
        <begin position="1"/>
        <end position="28"/>
    </location>
</feature>
<evidence type="ECO:0000256" key="8">
    <source>
        <dbReference type="SAM" id="MobiDB-lite"/>
    </source>
</evidence>
<evidence type="ECO:0000256" key="5">
    <source>
        <dbReference type="ARBA" id="ARBA00022889"/>
    </source>
</evidence>
<feature type="compositionally biased region" description="Polar residues" evidence="8">
    <location>
        <begin position="229"/>
        <end position="241"/>
    </location>
</feature>
<keyword evidence="3" id="KW-0964">Secreted</keyword>
<evidence type="ECO:0000313" key="13">
    <source>
        <dbReference type="Proteomes" id="UP000253868"/>
    </source>
</evidence>
<keyword evidence="2" id="KW-0134">Cell wall</keyword>
<dbReference type="InterPro" id="IPR005528">
    <property type="entry name" value="ChpA-H"/>
</dbReference>
<evidence type="ECO:0000256" key="6">
    <source>
        <dbReference type="ARBA" id="ARBA00023087"/>
    </source>
</evidence>
<keyword evidence="5" id="KW-0130">Cell adhesion</keyword>
<keyword evidence="9" id="KW-0472">Membrane</keyword>
<keyword evidence="9" id="KW-1133">Transmembrane helix</keyword>
<protein>
    <submittedName>
        <fullName evidence="12">Chaplin</fullName>
    </submittedName>
</protein>
<dbReference type="RefSeq" id="WP_114658409.1">
    <property type="nucleotide sequence ID" value="NZ_CP031194.1"/>
</dbReference>
<dbReference type="Pfam" id="PF03777">
    <property type="entry name" value="ChpA-C"/>
    <property type="match status" value="2"/>
</dbReference>
<evidence type="ECO:0000256" key="7">
    <source>
        <dbReference type="PROSITE-ProRule" id="PRU01232"/>
    </source>
</evidence>
<dbReference type="KEGG" id="spad:DVK44_04310"/>
<evidence type="ECO:0000256" key="10">
    <source>
        <dbReference type="SAM" id="SignalP"/>
    </source>
</evidence>
<comment type="subcellular location">
    <subcellularLocation>
        <location evidence="1">Secreted</location>
        <location evidence="1">Cell wall</location>
    </subcellularLocation>
</comment>
<dbReference type="AlphaFoldDB" id="A0A345HK15"/>
<dbReference type="GO" id="GO:0007155">
    <property type="term" value="P:cell adhesion"/>
    <property type="evidence" value="ECO:0007669"/>
    <property type="project" value="UniProtKB-KW"/>
</dbReference>
<proteinExistence type="predicted"/>
<name>A0A345HK15_9ACTN</name>
<evidence type="ECO:0000259" key="11">
    <source>
        <dbReference type="PROSITE" id="PS51884"/>
    </source>
</evidence>
<evidence type="ECO:0000256" key="2">
    <source>
        <dbReference type="ARBA" id="ARBA00022512"/>
    </source>
</evidence>
<feature type="region of interest" description="Disordered" evidence="8">
    <location>
        <begin position="202"/>
        <end position="249"/>
    </location>
</feature>
<evidence type="ECO:0000256" key="9">
    <source>
        <dbReference type="SAM" id="Phobius"/>
    </source>
</evidence>
<feature type="domain" description="Chaplin" evidence="11">
    <location>
        <begin position="39"/>
        <end position="79"/>
    </location>
</feature>
<feature type="compositionally biased region" description="Gly residues" evidence="8">
    <location>
        <begin position="110"/>
        <end position="126"/>
    </location>
</feature>
<feature type="region of interest" description="Disordered" evidence="8">
    <location>
        <begin position="82"/>
        <end position="158"/>
    </location>
</feature>
<dbReference type="Proteomes" id="UP000253868">
    <property type="component" value="Chromosome"/>
</dbReference>
<evidence type="ECO:0000256" key="1">
    <source>
        <dbReference type="ARBA" id="ARBA00004191"/>
    </source>
</evidence>
<keyword evidence="6 7" id="KW-0034">Amyloid</keyword>
<keyword evidence="4 10" id="KW-0732">Signal</keyword>
<feature type="domain" description="Chaplin" evidence="11">
    <location>
        <begin position="153"/>
        <end position="193"/>
    </location>
</feature>
<evidence type="ECO:0000256" key="3">
    <source>
        <dbReference type="ARBA" id="ARBA00022525"/>
    </source>
</evidence>
<accession>A0A345HK15</accession>
<evidence type="ECO:0000256" key="4">
    <source>
        <dbReference type="ARBA" id="ARBA00022729"/>
    </source>
</evidence>